<protein>
    <submittedName>
        <fullName evidence="3">Dynein light chain Tctex-type 5-B</fullName>
    </submittedName>
</protein>
<dbReference type="EMBL" id="JARQWQ010000007">
    <property type="protein sequence ID" value="KAK2570713.1"/>
    <property type="molecule type" value="Genomic_DNA"/>
</dbReference>
<dbReference type="PANTHER" id="PTHR21255">
    <property type="entry name" value="T-COMPLEX-ASSOCIATED-TESTIS-EXPRESSED 1/ DYNEIN LIGHT CHAIN"/>
    <property type="match status" value="1"/>
</dbReference>
<evidence type="ECO:0000256" key="1">
    <source>
        <dbReference type="ARBA" id="ARBA00005361"/>
    </source>
</evidence>
<comment type="similarity">
    <text evidence="1">Belongs to the dynein light chain Tctex-type family.</text>
</comment>
<comment type="caution">
    <text evidence="3">The sequence shown here is derived from an EMBL/GenBank/DDBJ whole genome shotgun (WGS) entry which is preliminary data.</text>
</comment>
<dbReference type="Gene3D" id="3.30.1140.40">
    <property type="entry name" value="Tctex-1"/>
    <property type="match status" value="1"/>
</dbReference>
<dbReference type="GO" id="GO:0045505">
    <property type="term" value="F:dynein intermediate chain binding"/>
    <property type="evidence" value="ECO:0007669"/>
    <property type="project" value="TreeGrafter"/>
</dbReference>
<dbReference type="InterPro" id="IPR005334">
    <property type="entry name" value="Tctex-1-like"/>
</dbReference>
<dbReference type="GO" id="GO:0007018">
    <property type="term" value="P:microtubule-based movement"/>
    <property type="evidence" value="ECO:0007669"/>
    <property type="project" value="TreeGrafter"/>
</dbReference>
<organism evidence="3 4">
    <name type="scientific">Acropora cervicornis</name>
    <name type="common">Staghorn coral</name>
    <dbReference type="NCBI Taxonomy" id="6130"/>
    <lineage>
        <taxon>Eukaryota</taxon>
        <taxon>Metazoa</taxon>
        <taxon>Cnidaria</taxon>
        <taxon>Anthozoa</taxon>
        <taxon>Hexacorallia</taxon>
        <taxon>Scleractinia</taxon>
        <taxon>Astrocoeniina</taxon>
        <taxon>Acroporidae</taxon>
        <taxon>Acropora</taxon>
    </lineage>
</organism>
<reference evidence="3" key="1">
    <citation type="journal article" date="2023" name="G3 (Bethesda)">
        <title>Whole genome assembly and annotation of the endangered Caribbean coral Acropora cervicornis.</title>
        <authorList>
            <person name="Selwyn J.D."/>
            <person name="Vollmer S.V."/>
        </authorList>
    </citation>
    <scope>NUCLEOTIDE SEQUENCE</scope>
    <source>
        <strain evidence="3">K2</strain>
    </source>
</reference>
<dbReference type="CDD" id="cd21451">
    <property type="entry name" value="DLC-like_TCTEX1D"/>
    <property type="match status" value="1"/>
</dbReference>
<accession>A0AAD9R0M4</accession>
<evidence type="ECO:0000256" key="2">
    <source>
        <dbReference type="SAM" id="MobiDB-lite"/>
    </source>
</evidence>
<dbReference type="PANTHER" id="PTHR21255:SF23">
    <property type="entry name" value="DYNEIN LIGHT CHAIN"/>
    <property type="match status" value="1"/>
</dbReference>
<feature type="compositionally biased region" description="Polar residues" evidence="2">
    <location>
        <begin position="1"/>
        <end position="35"/>
    </location>
</feature>
<evidence type="ECO:0000313" key="4">
    <source>
        <dbReference type="Proteomes" id="UP001249851"/>
    </source>
</evidence>
<dbReference type="Proteomes" id="UP001249851">
    <property type="component" value="Unassembled WGS sequence"/>
</dbReference>
<keyword evidence="4" id="KW-1185">Reference proteome</keyword>
<proteinExistence type="inferred from homology"/>
<dbReference type="Pfam" id="PF03645">
    <property type="entry name" value="Tctex-1"/>
    <property type="match status" value="1"/>
</dbReference>
<dbReference type="GO" id="GO:0005737">
    <property type="term" value="C:cytoplasm"/>
    <property type="evidence" value="ECO:0007669"/>
    <property type="project" value="TreeGrafter"/>
</dbReference>
<sequence length="231" mass="26622">MMLSVFQKSKTKMATSNIASNGNKAETQSKSLESAQETKDRDTPSIYAVAAANSLSKDIKEKSLHLIKVRRRHGDWGQFDLTHAWSPEDFVSDPGSSRHGSAMIRDSSLVDNSLNMARIFCTEPVKVFQEYRVKPIIQQVLETYLADQKYDPEFCKRVTVQMCEEIKEQVKRLCYHRYKIVCHVMVGDFHQQDVNVVSRCAWNSAVDRFAEYEFRNYHLYAIGIVFGIYCE</sequence>
<reference evidence="3" key="2">
    <citation type="journal article" date="2023" name="Science">
        <title>Genomic signatures of disease resistance in endangered staghorn corals.</title>
        <authorList>
            <person name="Vollmer S.V."/>
            <person name="Selwyn J.D."/>
            <person name="Despard B.A."/>
            <person name="Roesel C.L."/>
        </authorList>
    </citation>
    <scope>NUCLEOTIDE SEQUENCE</scope>
    <source>
        <strain evidence="3">K2</strain>
    </source>
</reference>
<dbReference type="GO" id="GO:0005868">
    <property type="term" value="C:cytoplasmic dynein complex"/>
    <property type="evidence" value="ECO:0007669"/>
    <property type="project" value="TreeGrafter"/>
</dbReference>
<dbReference type="InterPro" id="IPR038586">
    <property type="entry name" value="Tctex-1-like_sf"/>
</dbReference>
<feature type="region of interest" description="Disordered" evidence="2">
    <location>
        <begin position="1"/>
        <end position="43"/>
    </location>
</feature>
<evidence type="ECO:0000313" key="3">
    <source>
        <dbReference type="EMBL" id="KAK2570713.1"/>
    </source>
</evidence>
<dbReference type="AlphaFoldDB" id="A0AAD9R0M4"/>
<gene>
    <name evidence="3" type="ORF">P5673_004403</name>
</gene>
<name>A0AAD9R0M4_ACRCE</name>